<dbReference type="Proteomes" id="UP000050794">
    <property type="component" value="Unassembled WGS sequence"/>
</dbReference>
<evidence type="ECO:0000313" key="2">
    <source>
        <dbReference type="EMBL" id="VDM48941.1"/>
    </source>
</evidence>
<accession>A0A183VA50</accession>
<reference evidence="4" key="1">
    <citation type="submission" date="2016-06" db="UniProtKB">
        <authorList>
            <consortium name="WormBaseParasite"/>
        </authorList>
    </citation>
    <scope>IDENTIFICATION</scope>
</reference>
<dbReference type="WBParaSite" id="TCNE_0001762101-mRNA-1">
    <property type="protein sequence ID" value="TCNE_0001762101-mRNA-1"/>
    <property type="gene ID" value="TCNE_0001762101"/>
</dbReference>
<gene>
    <name evidence="2" type="ORF">TCNE_LOCUS17620</name>
</gene>
<feature type="region of interest" description="Disordered" evidence="1">
    <location>
        <begin position="72"/>
        <end position="95"/>
    </location>
</feature>
<sequence length="95" mass="10719">MRSGEGKREAEELRSGERCWSRESACEQNKKGAKGSRNKADNKARFSSTEHRGCETQTHIADDAIMYNVASGNRNAKRSPSSHFGSARLRRITYR</sequence>
<keyword evidence="3" id="KW-1185">Reference proteome</keyword>
<protein>
    <submittedName>
        <fullName evidence="2 4">Uncharacterized protein</fullName>
    </submittedName>
</protein>
<evidence type="ECO:0000256" key="1">
    <source>
        <dbReference type="SAM" id="MobiDB-lite"/>
    </source>
</evidence>
<evidence type="ECO:0000313" key="4">
    <source>
        <dbReference type="WBParaSite" id="TCNE_0001762101-mRNA-1"/>
    </source>
</evidence>
<evidence type="ECO:0000313" key="3">
    <source>
        <dbReference type="Proteomes" id="UP000050794"/>
    </source>
</evidence>
<feature type="region of interest" description="Disordered" evidence="1">
    <location>
        <begin position="24"/>
        <end position="57"/>
    </location>
</feature>
<name>A0A183VA50_TOXCA</name>
<reference evidence="2 3" key="2">
    <citation type="submission" date="2018-11" db="EMBL/GenBank/DDBJ databases">
        <authorList>
            <consortium name="Pathogen Informatics"/>
        </authorList>
    </citation>
    <scope>NUCLEOTIDE SEQUENCE [LARGE SCALE GENOMIC DNA]</scope>
</reference>
<dbReference type="AlphaFoldDB" id="A0A183VA50"/>
<feature type="compositionally biased region" description="Polar residues" evidence="1">
    <location>
        <begin position="72"/>
        <end position="84"/>
    </location>
</feature>
<feature type="compositionally biased region" description="Basic and acidic residues" evidence="1">
    <location>
        <begin position="38"/>
        <end position="54"/>
    </location>
</feature>
<organism evidence="3 4">
    <name type="scientific">Toxocara canis</name>
    <name type="common">Canine roundworm</name>
    <dbReference type="NCBI Taxonomy" id="6265"/>
    <lineage>
        <taxon>Eukaryota</taxon>
        <taxon>Metazoa</taxon>
        <taxon>Ecdysozoa</taxon>
        <taxon>Nematoda</taxon>
        <taxon>Chromadorea</taxon>
        <taxon>Rhabditida</taxon>
        <taxon>Spirurina</taxon>
        <taxon>Ascaridomorpha</taxon>
        <taxon>Ascaridoidea</taxon>
        <taxon>Toxocaridae</taxon>
        <taxon>Toxocara</taxon>
    </lineage>
</organism>
<proteinExistence type="predicted"/>
<dbReference type="EMBL" id="UYWY01024617">
    <property type="protein sequence ID" value="VDM48941.1"/>
    <property type="molecule type" value="Genomic_DNA"/>
</dbReference>